<dbReference type="RefSeq" id="WP_177105220.1">
    <property type="nucleotide sequence ID" value="NZ_JACAQB010000024.1"/>
</dbReference>
<accession>A0A7Y7XH83</accession>
<evidence type="ECO:0000256" key="1">
    <source>
        <dbReference type="ARBA" id="ARBA00022679"/>
    </source>
</evidence>
<name>A0A7Y7XH83_9PSED</name>
<dbReference type="PANTHER" id="PTHR48207:SF3">
    <property type="entry name" value="SUCCINATE--HYDROXYMETHYLGLUTARATE COA-TRANSFERASE"/>
    <property type="match status" value="1"/>
</dbReference>
<evidence type="ECO:0000313" key="3">
    <source>
        <dbReference type="Proteomes" id="UP000539985"/>
    </source>
</evidence>
<dbReference type="Gene3D" id="3.30.1540.10">
    <property type="entry name" value="formyl-coa transferase, domain 3"/>
    <property type="match status" value="1"/>
</dbReference>
<gene>
    <name evidence="2" type="ORF">HX882_27570</name>
</gene>
<dbReference type="EMBL" id="JACAQB010000024">
    <property type="protein sequence ID" value="NWB99641.1"/>
    <property type="molecule type" value="Genomic_DNA"/>
</dbReference>
<dbReference type="InterPro" id="IPR050483">
    <property type="entry name" value="CoA-transferase_III_domain"/>
</dbReference>
<dbReference type="SUPFAM" id="SSF89796">
    <property type="entry name" value="CoA-transferase family III (CaiB/BaiF)"/>
    <property type="match status" value="1"/>
</dbReference>
<dbReference type="GO" id="GO:0008410">
    <property type="term" value="F:CoA-transferase activity"/>
    <property type="evidence" value="ECO:0007669"/>
    <property type="project" value="TreeGrafter"/>
</dbReference>
<evidence type="ECO:0000313" key="2">
    <source>
        <dbReference type="EMBL" id="NWB99641.1"/>
    </source>
</evidence>
<organism evidence="2 3">
    <name type="scientific">Pseudomonas gingeri</name>
    <dbReference type="NCBI Taxonomy" id="117681"/>
    <lineage>
        <taxon>Bacteria</taxon>
        <taxon>Pseudomonadati</taxon>
        <taxon>Pseudomonadota</taxon>
        <taxon>Gammaproteobacteria</taxon>
        <taxon>Pseudomonadales</taxon>
        <taxon>Pseudomonadaceae</taxon>
        <taxon>Pseudomonas</taxon>
    </lineage>
</organism>
<dbReference type="Gene3D" id="3.40.50.10540">
    <property type="entry name" value="Crotonobetainyl-coa:carnitine coa-transferase, domain 1"/>
    <property type="match status" value="1"/>
</dbReference>
<keyword evidence="1 2" id="KW-0808">Transferase</keyword>
<dbReference type="Pfam" id="PF02515">
    <property type="entry name" value="CoA_transf_3"/>
    <property type="match status" value="1"/>
</dbReference>
<dbReference type="InterPro" id="IPR003673">
    <property type="entry name" value="CoA-Trfase_fam_III"/>
</dbReference>
<dbReference type="AlphaFoldDB" id="A0A7Y7XH83"/>
<dbReference type="InterPro" id="IPR044855">
    <property type="entry name" value="CoA-Trfase_III_dom3_sf"/>
</dbReference>
<proteinExistence type="predicted"/>
<protein>
    <submittedName>
        <fullName evidence="2">CoA transferase</fullName>
    </submittedName>
</protein>
<reference evidence="2 3" key="1">
    <citation type="submission" date="2020-04" db="EMBL/GenBank/DDBJ databases">
        <title>Molecular characterization of pseudomonads from Agaricus bisporus reveal novel blotch 2 pathogens in Western Europe.</title>
        <authorList>
            <person name="Taparia T."/>
            <person name="Krijger M."/>
            <person name="Haynes E."/>
            <person name="Elpinstone J.G."/>
            <person name="Noble R."/>
            <person name="Van Der Wolf J."/>
        </authorList>
    </citation>
    <scope>NUCLEOTIDE SEQUENCE [LARGE SCALE GENOMIC DNA]</scope>
    <source>
        <strain evidence="2 3">H7001</strain>
    </source>
</reference>
<dbReference type="InterPro" id="IPR023606">
    <property type="entry name" value="CoA-Trfase_III_dom_1_sf"/>
</dbReference>
<dbReference type="PANTHER" id="PTHR48207">
    <property type="entry name" value="SUCCINATE--HYDROXYMETHYLGLUTARATE COA-TRANSFERASE"/>
    <property type="match status" value="1"/>
</dbReference>
<sequence length="403" mass="44307">MNNNNTPPLGSRALEGVKVLDISNFLAAPMSSMFLADHGAEVIKVERPDVGDEIRRWGESKDGVGLYYKVINRGKKSITLDLKTPLGVEVVKRLVKDVDVIIENYRTGTLEKWGLGYDVLKAINPGLIMVRITGYGQTGPYRHRPGFGTLAEAYAGYAYISGNPDQPPLLPGFALGDASTGVMAAFLTLVALQEKNRTGLGQVVDLAIYETLLTLIGPHVVNYDQLGQIQERNGSRLPFTAPRNTYCTADERWIAIAGSSQVAFERIANLVERPDLITDPRFINNRARLDNDKALDTELQTEIGKFSLEDLLRRSEEVGATIAPVNDVSMIFEDEQIQARESIVQVEDGELGQVGMQNVVGKLSRTPGRIERAGPSLGEHNREILVDQLGFTETQLREFGITA</sequence>
<comment type="caution">
    <text evidence="2">The sequence shown here is derived from an EMBL/GenBank/DDBJ whole genome shotgun (WGS) entry which is preliminary data.</text>
</comment>
<dbReference type="Proteomes" id="UP000539985">
    <property type="component" value="Unassembled WGS sequence"/>
</dbReference>